<feature type="transmembrane region" description="Helical" evidence="1">
    <location>
        <begin position="724"/>
        <end position="746"/>
    </location>
</feature>
<feature type="transmembrane region" description="Helical" evidence="1">
    <location>
        <begin position="670"/>
        <end position="690"/>
    </location>
</feature>
<gene>
    <name evidence="3" type="primary">Aste57867_1395</name>
    <name evidence="2" type="ORF">As57867_001394</name>
    <name evidence="3" type="ORF">ASTE57867_1395</name>
</gene>
<dbReference type="EMBL" id="VJMH01000109">
    <property type="protein sequence ID" value="KAF0718916.1"/>
    <property type="molecule type" value="Genomic_DNA"/>
</dbReference>
<reference evidence="3 4" key="1">
    <citation type="submission" date="2019-03" db="EMBL/GenBank/DDBJ databases">
        <authorList>
            <person name="Gaulin E."/>
            <person name="Dumas B."/>
        </authorList>
    </citation>
    <scope>NUCLEOTIDE SEQUENCE [LARGE SCALE GENOMIC DNA]</scope>
    <source>
        <strain evidence="3">CBS 568.67</strain>
    </source>
</reference>
<evidence type="ECO:0000313" key="4">
    <source>
        <dbReference type="Proteomes" id="UP000332933"/>
    </source>
</evidence>
<dbReference type="EMBL" id="CAADRA010000109">
    <property type="protein sequence ID" value="VFT78612.1"/>
    <property type="molecule type" value="Genomic_DNA"/>
</dbReference>
<feature type="transmembrane region" description="Helical" evidence="1">
    <location>
        <begin position="849"/>
        <end position="869"/>
    </location>
</feature>
<feature type="transmembrane region" description="Helical" evidence="1">
    <location>
        <begin position="1555"/>
        <end position="1577"/>
    </location>
</feature>
<feature type="transmembrane region" description="Helical" evidence="1">
    <location>
        <begin position="640"/>
        <end position="658"/>
    </location>
</feature>
<name>A0A485K6C7_9STRA</name>
<keyword evidence="1" id="KW-1133">Transmembrane helix</keyword>
<dbReference type="OrthoDB" id="73567at2759"/>
<feature type="transmembrane region" description="Helical" evidence="1">
    <location>
        <begin position="1525"/>
        <end position="1543"/>
    </location>
</feature>
<feature type="transmembrane region" description="Helical" evidence="1">
    <location>
        <begin position="1613"/>
        <end position="1635"/>
    </location>
</feature>
<evidence type="ECO:0000256" key="1">
    <source>
        <dbReference type="SAM" id="Phobius"/>
    </source>
</evidence>
<feature type="transmembrane region" description="Helical" evidence="1">
    <location>
        <begin position="1444"/>
        <end position="1465"/>
    </location>
</feature>
<reference evidence="2" key="2">
    <citation type="submission" date="2019-06" db="EMBL/GenBank/DDBJ databases">
        <title>Genomics analysis of Aphanomyces spp. identifies a new class of oomycete effector associated with host adaptation.</title>
        <authorList>
            <person name="Gaulin E."/>
        </authorList>
    </citation>
    <scope>NUCLEOTIDE SEQUENCE</scope>
    <source>
        <strain evidence="2">CBS 578.67</strain>
    </source>
</reference>
<protein>
    <submittedName>
        <fullName evidence="3">Aste57867_1395 protein</fullName>
    </submittedName>
</protein>
<dbReference type="Proteomes" id="UP000332933">
    <property type="component" value="Unassembled WGS sequence"/>
</dbReference>
<feature type="transmembrane region" description="Helical" evidence="1">
    <location>
        <begin position="552"/>
        <end position="578"/>
    </location>
</feature>
<keyword evidence="1" id="KW-0472">Membrane</keyword>
<feature type="transmembrane region" description="Helical" evidence="1">
    <location>
        <begin position="598"/>
        <end position="620"/>
    </location>
</feature>
<organism evidence="3 4">
    <name type="scientific">Aphanomyces stellatus</name>
    <dbReference type="NCBI Taxonomy" id="120398"/>
    <lineage>
        <taxon>Eukaryota</taxon>
        <taxon>Sar</taxon>
        <taxon>Stramenopiles</taxon>
        <taxon>Oomycota</taxon>
        <taxon>Saprolegniomycetes</taxon>
        <taxon>Saprolegniales</taxon>
        <taxon>Verrucalvaceae</taxon>
        <taxon>Aphanomyces</taxon>
    </lineage>
</organism>
<feature type="transmembrane region" description="Helical" evidence="1">
    <location>
        <begin position="1499"/>
        <end position="1519"/>
    </location>
</feature>
<accession>A0A485K6C7</accession>
<evidence type="ECO:0000313" key="2">
    <source>
        <dbReference type="EMBL" id="KAF0718916.1"/>
    </source>
</evidence>
<evidence type="ECO:0000313" key="3">
    <source>
        <dbReference type="EMBL" id="VFT78612.1"/>
    </source>
</evidence>
<sequence length="1734" mass="194512">MILEPAFANDVWWAHYIPSVHQALLIDIFNTILTTQLHGSVDILAPQSIVDKNYRSSVSTTNVYPTYVRHLVLSELVSVDYAVANLRSVSADHSIYMYMQYCWVDLNHEFEVAHTEARQQRCMNRYSTNGAVYMETVLRNQKWNAFSEVYGGDNGVFSVSVQSWLEKVPSGQQWIARTSTALQTYSIDQEAQYWKSKNLSMFQMQYGNYWQTGIIETIVLKNAFGMQNVITLKNIPWSYETWTTFNLFWMPDNDLIELQSLNLSLVRSAENSFLQPPPFDFETILGLMDANGNYYNQTQLFRTSFGVFNSVDTIYVAVPTPILDLYTAFKGLLSMSLGTDESLQNSFDKIPDLILYPSPPSWIVKSYLFYGGNPVCLNGAPKSFVQETFGFYDICDRQSPLSVTLSKYSSVFAGLAMINCSNISTTCDLLSKSELNCREHIQYALEIIDSPSLKSILPLVQPAKDSIEYLRVGIIQFASDIESANWILLQQSLLETSPWEYYGWVFLFDWVEGKREVVSFEGDVANFVLMSSADTPQLFTTSTASLSGATKLVFWLAAYTNCVLCLIALMCVICAVALRLEVHGPNLMWFNHIVGSIWIGRPLMFLRGCTAVILLSTAQVELVQSEPSLHARFVFAPRPLLQLLVVSGEATWLIYVAADLFSAVVKKATMIYAPICCIFAWSVIVFVEILEPVKPEAKINRTCTSQNMDQGVSCTVGTLKVGDLRRFCIIAGIQGVSLILTSPFAWKSRIQTGSSTKSYVRQILGVADNFLSDDINLGIDTAALVMAGFVPICWGKCHHTLDLKLWVVRQDPHMNDQGGAISATKMHAKQKSTPSVGGQSHANEFLKNLGAGLGILYSVCAIIGSISYLNVSNLDLANDMFWSNYNMTSVHVFISDWLNEQLVLGVSNLSLEMNLDIINQVQTFNEQAGSVKSAANFGAIMQYSQLNTLEATIDGLRKTDSTYIPWIFTQYCFLDFGQKWELANTAGRQQRCRFHMIANGAVYLESVLRNIDFCAFHDFVGNSFDIAISNELQQSTDGLDWLQMVSNSRKISIVDEAALWRSYNIMYFDTQWQNFKLIGLVNTYTVTNSYGTSYPFTLHNRVSSFRVSKQSTYKMYWGFANDLATLSLNSSRISGGSLIRSSSKFAFLNTTLESVMFENETLISPLAQSLLLTRNKIGPFGSTDMKVIACPHVAKDAVRMIYSSIREARYHSSNAQVEFSQISDLSSSMVPVPKLWTDINFLSLGGNPLCPEAPFSMGVYVATGLISLLSWNQECTENNLWTNIRPSREVVIAASILANTTLDLVDSICAQNEQFEQICASSLTQSMRFVNSHMVSGMASINQLAIEANIAIEAMDVQLLQFGQQNISSPLVMYALNILDRAQVEFRIFAWFFLVDWTLGYREVISLEGDIGSINLITEYISPLSQPIDPAEMPMIFSSYICSVVRYITSVMIVVAGFMLVYVFLSRGHIEVWNLFELQRVGAIVWVGRPLLFVRSLTAISLLSTCTLQLFTTGYISYFAVMPTLWYKTILAANEVTWLVAIVNDLSMVVTQEYTVYYCTINSIAVWLVTATLSVAFPTKHNMAISKQCQLVQVDLQVVCTSANLVIGDVSRLVTLIVVVVACNVFCYLITRAIVRSPHRPRVHSNMLCAGAIYLFETSSWIYNDIYYMDRVSAAVNGILTVQYDHVMYGLDIKLWCTFQIPMVYINDNDDGMSPPSFIATRAKLALPLRVRDY</sequence>
<keyword evidence="4" id="KW-1185">Reference proteome</keyword>
<keyword evidence="1" id="KW-0812">Transmembrane</keyword>
<proteinExistence type="predicted"/>